<organism evidence="2 3">
    <name type="scientific">Stereocaulon virgatum</name>
    <dbReference type="NCBI Taxonomy" id="373712"/>
    <lineage>
        <taxon>Eukaryota</taxon>
        <taxon>Fungi</taxon>
        <taxon>Dikarya</taxon>
        <taxon>Ascomycota</taxon>
        <taxon>Pezizomycotina</taxon>
        <taxon>Lecanoromycetes</taxon>
        <taxon>OSLEUM clade</taxon>
        <taxon>Lecanoromycetidae</taxon>
        <taxon>Lecanorales</taxon>
        <taxon>Lecanorineae</taxon>
        <taxon>Stereocaulaceae</taxon>
        <taxon>Stereocaulon</taxon>
    </lineage>
</organism>
<protein>
    <submittedName>
        <fullName evidence="2">Uncharacterized protein</fullName>
    </submittedName>
</protein>
<feature type="signal peptide" evidence="1">
    <location>
        <begin position="1"/>
        <end position="28"/>
    </location>
</feature>
<keyword evidence="3" id="KW-1185">Reference proteome</keyword>
<reference evidence="2 3" key="1">
    <citation type="submission" date="2024-09" db="EMBL/GenBank/DDBJ databases">
        <title>Rethinking Asexuality: The Enigmatic Case of Functional Sexual Genes in Lepraria (Stereocaulaceae).</title>
        <authorList>
            <person name="Doellman M."/>
            <person name="Sun Y."/>
            <person name="Barcenas-Pena A."/>
            <person name="Lumbsch H.T."/>
            <person name="Grewe F."/>
        </authorList>
    </citation>
    <scope>NUCLEOTIDE SEQUENCE [LARGE SCALE GENOMIC DNA]</scope>
    <source>
        <strain evidence="2 3">Mercado 3170</strain>
    </source>
</reference>
<feature type="chain" id="PRO_5045831511" evidence="1">
    <location>
        <begin position="29"/>
        <end position="103"/>
    </location>
</feature>
<gene>
    <name evidence="2" type="ORF">N7G274_004748</name>
</gene>
<sequence>MKTSAISFSVLSLVTTLASLSLAVPALAATAENESPIRYLNIFDSVVNGTDDPFTRRSGDRYTQFASDYNCGDNYVYENNFGCGLLLQWVLCTERLARLGWHG</sequence>
<accession>A0ABR4A910</accession>
<dbReference type="EMBL" id="JBEFKJ010000014">
    <property type="protein sequence ID" value="KAL2042260.1"/>
    <property type="molecule type" value="Genomic_DNA"/>
</dbReference>
<evidence type="ECO:0000313" key="3">
    <source>
        <dbReference type="Proteomes" id="UP001590950"/>
    </source>
</evidence>
<keyword evidence="1" id="KW-0732">Signal</keyword>
<evidence type="ECO:0000313" key="2">
    <source>
        <dbReference type="EMBL" id="KAL2042260.1"/>
    </source>
</evidence>
<proteinExistence type="predicted"/>
<evidence type="ECO:0000256" key="1">
    <source>
        <dbReference type="SAM" id="SignalP"/>
    </source>
</evidence>
<name>A0ABR4A910_9LECA</name>
<comment type="caution">
    <text evidence="2">The sequence shown here is derived from an EMBL/GenBank/DDBJ whole genome shotgun (WGS) entry which is preliminary data.</text>
</comment>
<dbReference type="Proteomes" id="UP001590950">
    <property type="component" value="Unassembled WGS sequence"/>
</dbReference>